<dbReference type="InterPro" id="IPR013325">
    <property type="entry name" value="RNA_pol_sigma_r2"/>
</dbReference>
<keyword evidence="2" id="KW-0805">Transcription regulation</keyword>
<dbReference type="InterPro" id="IPR014327">
    <property type="entry name" value="RNA_pol_sigma70_bacteroid"/>
</dbReference>
<proteinExistence type="inferred from homology"/>
<dbReference type="EMBL" id="WSQA01000013">
    <property type="protein sequence ID" value="MVZ63413.1"/>
    <property type="molecule type" value="Genomic_DNA"/>
</dbReference>
<evidence type="ECO:0000256" key="4">
    <source>
        <dbReference type="ARBA" id="ARBA00023163"/>
    </source>
</evidence>
<dbReference type="InterPro" id="IPR036388">
    <property type="entry name" value="WH-like_DNA-bd_sf"/>
</dbReference>
<dbReference type="InterPro" id="IPR013324">
    <property type="entry name" value="RNA_pol_sigma_r3/r4-like"/>
</dbReference>
<organism evidence="7 8">
    <name type="scientific">Sphingobacterium humi</name>
    <dbReference type="NCBI Taxonomy" id="1796905"/>
    <lineage>
        <taxon>Bacteria</taxon>
        <taxon>Pseudomonadati</taxon>
        <taxon>Bacteroidota</taxon>
        <taxon>Sphingobacteriia</taxon>
        <taxon>Sphingobacteriales</taxon>
        <taxon>Sphingobacteriaceae</taxon>
        <taxon>Sphingobacterium</taxon>
    </lineage>
</organism>
<evidence type="ECO:0000313" key="7">
    <source>
        <dbReference type="EMBL" id="MVZ63413.1"/>
    </source>
</evidence>
<feature type="domain" description="RNA polymerase sigma-70 region 2" evidence="5">
    <location>
        <begin position="26"/>
        <end position="93"/>
    </location>
</feature>
<comment type="similarity">
    <text evidence="1">Belongs to the sigma-70 factor family. ECF subfamily.</text>
</comment>
<dbReference type="Pfam" id="PF04542">
    <property type="entry name" value="Sigma70_r2"/>
    <property type="match status" value="1"/>
</dbReference>
<dbReference type="GO" id="GO:0003677">
    <property type="term" value="F:DNA binding"/>
    <property type="evidence" value="ECO:0007669"/>
    <property type="project" value="InterPro"/>
</dbReference>
<dbReference type="SUPFAM" id="SSF88659">
    <property type="entry name" value="Sigma3 and sigma4 domains of RNA polymerase sigma factors"/>
    <property type="match status" value="1"/>
</dbReference>
<dbReference type="NCBIfam" id="TIGR02985">
    <property type="entry name" value="Sig70_bacteroi1"/>
    <property type="match status" value="1"/>
</dbReference>
<dbReference type="InterPro" id="IPR039425">
    <property type="entry name" value="RNA_pol_sigma-70-like"/>
</dbReference>
<sequence>MSKQQHIDNQTIIDLQQGDTMALAKLYAVYATDVYQIAFTLLKDTGWSEDLVQEVFIKLWNNKSQLLADSPVWPFLYTLVKREALNKLRSIKRSQEAFERLLHYVQGFSPAADEQLLNQELANKLQTCFDGLPLQQERAIMMSKVDGMSYKEIAEELKISPNTVKNHIVQALKSLRNSEISKDMLQLLFLMYLLEK</sequence>
<dbReference type="Proteomes" id="UP000435036">
    <property type="component" value="Unassembled WGS sequence"/>
</dbReference>
<accession>A0A6N8L0Z1</accession>
<gene>
    <name evidence="7" type="ORF">GQF63_15405</name>
</gene>
<evidence type="ECO:0000259" key="5">
    <source>
        <dbReference type="Pfam" id="PF04542"/>
    </source>
</evidence>
<dbReference type="SUPFAM" id="SSF88946">
    <property type="entry name" value="Sigma2 domain of RNA polymerase sigma factors"/>
    <property type="match status" value="1"/>
</dbReference>
<dbReference type="PRINTS" id="PR00038">
    <property type="entry name" value="HTHLUXR"/>
</dbReference>
<protein>
    <submittedName>
        <fullName evidence="7">RNA polymerase sigma-70 factor</fullName>
    </submittedName>
</protein>
<dbReference type="NCBIfam" id="TIGR02937">
    <property type="entry name" value="sigma70-ECF"/>
    <property type="match status" value="1"/>
</dbReference>
<dbReference type="InterPro" id="IPR013249">
    <property type="entry name" value="RNA_pol_sigma70_r4_t2"/>
</dbReference>
<evidence type="ECO:0000313" key="8">
    <source>
        <dbReference type="Proteomes" id="UP000435036"/>
    </source>
</evidence>
<evidence type="ECO:0000256" key="3">
    <source>
        <dbReference type="ARBA" id="ARBA00023082"/>
    </source>
</evidence>
<keyword evidence="3" id="KW-0731">Sigma factor</keyword>
<dbReference type="CDD" id="cd06171">
    <property type="entry name" value="Sigma70_r4"/>
    <property type="match status" value="1"/>
</dbReference>
<dbReference type="InterPro" id="IPR000792">
    <property type="entry name" value="Tscrpt_reg_LuxR_C"/>
</dbReference>
<dbReference type="PANTHER" id="PTHR43133:SF46">
    <property type="entry name" value="RNA POLYMERASE SIGMA-70 FACTOR ECF SUBFAMILY"/>
    <property type="match status" value="1"/>
</dbReference>
<dbReference type="RefSeq" id="WP_160370133.1">
    <property type="nucleotide sequence ID" value="NZ_WSQA01000013.1"/>
</dbReference>
<dbReference type="Gene3D" id="1.10.10.10">
    <property type="entry name" value="Winged helix-like DNA-binding domain superfamily/Winged helix DNA-binding domain"/>
    <property type="match status" value="1"/>
</dbReference>
<dbReference type="Pfam" id="PF08281">
    <property type="entry name" value="Sigma70_r4_2"/>
    <property type="match status" value="1"/>
</dbReference>
<dbReference type="InterPro" id="IPR007627">
    <property type="entry name" value="RNA_pol_sigma70_r2"/>
</dbReference>
<evidence type="ECO:0000256" key="2">
    <source>
        <dbReference type="ARBA" id="ARBA00023015"/>
    </source>
</evidence>
<dbReference type="GO" id="GO:0016987">
    <property type="term" value="F:sigma factor activity"/>
    <property type="evidence" value="ECO:0007669"/>
    <property type="project" value="UniProtKB-KW"/>
</dbReference>
<dbReference type="OrthoDB" id="659577at2"/>
<reference evidence="7 8" key="1">
    <citation type="submission" date="2019-12" db="EMBL/GenBank/DDBJ databases">
        <authorList>
            <person name="Dong K."/>
        </authorList>
    </citation>
    <scope>NUCLEOTIDE SEQUENCE [LARGE SCALE GENOMIC DNA]</scope>
    <source>
        <strain evidence="7 8">JCM 31225</strain>
    </source>
</reference>
<dbReference type="PANTHER" id="PTHR43133">
    <property type="entry name" value="RNA POLYMERASE ECF-TYPE SIGMA FACTO"/>
    <property type="match status" value="1"/>
</dbReference>
<evidence type="ECO:0000259" key="6">
    <source>
        <dbReference type="Pfam" id="PF08281"/>
    </source>
</evidence>
<dbReference type="GO" id="GO:0006352">
    <property type="term" value="P:DNA-templated transcription initiation"/>
    <property type="evidence" value="ECO:0007669"/>
    <property type="project" value="InterPro"/>
</dbReference>
<keyword evidence="8" id="KW-1185">Reference proteome</keyword>
<feature type="domain" description="RNA polymerase sigma factor 70 region 4 type 2" evidence="6">
    <location>
        <begin position="124"/>
        <end position="175"/>
    </location>
</feature>
<dbReference type="InterPro" id="IPR014284">
    <property type="entry name" value="RNA_pol_sigma-70_dom"/>
</dbReference>
<name>A0A6N8L0Z1_9SPHI</name>
<dbReference type="Gene3D" id="1.10.1740.10">
    <property type="match status" value="1"/>
</dbReference>
<keyword evidence="4" id="KW-0804">Transcription</keyword>
<dbReference type="AlphaFoldDB" id="A0A6N8L0Z1"/>
<evidence type="ECO:0000256" key="1">
    <source>
        <dbReference type="ARBA" id="ARBA00010641"/>
    </source>
</evidence>
<comment type="caution">
    <text evidence="7">The sequence shown here is derived from an EMBL/GenBank/DDBJ whole genome shotgun (WGS) entry which is preliminary data.</text>
</comment>